<evidence type="ECO:0000313" key="2">
    <source>
        <dbReference type="EMBL" id="SHL33193.1"/>
    </source>
</evidence>
<gene>
    <name evidence="1" type="ORF">B0A72_10860</name>
    <name evidence="2" type="ORF">SAMN05444387_0341</name>
</gene>
<dbReference type="EMBL" id="FRBX01000001">
    <property type="protein sequence ID" value="SHL33193.1"/>
    <property type="molecule type" value="Genomic_DNA"/>
</dbReference>
<reference evidence="2 3" key="2">
    <citation type="submission" date="2016-11" db="EMBL/GenBank/DDBJ databases">
        <authorList>
            <person name="Varghese N."/>
            <person name="Submissions S."/>
        </authorList>
    </citation>
    <scope>NUCLEOTIDE SEQUENCE [LARGE SCALE GENOMIC DNA]</scope>
    <source>
        <strain evidence="2 3">DSM 6368</strain>
    </source>
</reference>
<dbReference type="Proteomes" id="UP000198431">
    <property type="component" value="Unassembled WGS sequence"/>
</dbReference>
<evidence type="ECO:0000313" key="3">
    <source>
        <dbReference type="Proteomes" id="UP000184216"/>
    </source>
</evidence>
<proteinExistence type="predicted"/>
<reference evidence="1 4" key="1">
    <citation type="submission" date="2016-11" db="EMBL/GenBank/DDBJ databases">
        <title>Whole genomes of Flavobacteriaceae.</title>
        <authorList>
            <person name="Stine C."/>
            <person name="Li C."/>
            <person name="Tadesse D."/>
        </authorList>
    </citation>
    <scope>NUCLEOTIDE SEQUENCE [LARGE SCALE GENOMIC DNA]</scope>
    <source>
        <strain evidence="1 4">ATCC 19366</strain>
    </source>
</reference>
<organism evidence="1 4">
    <name type="scientific">Flavobacterium pectinovorum</name>
    <dbReference type="NCBI Taxonomy" id="29533"/>
    <lineage>
        <taxon>Bacteria</taxon>
        <taxon>Pseudomonadati</taxon>
        <taxon>Bacteroidota</taxon>
        <taxon>Flavobacteriia</taxon>
        <taxon>Flavobacteriales</taxon>
        <taxon>Flavobacteriaceae</taxon>
        <taxon>Flavobacterium</taxon>
    </lineage>
</organism>
<sequence>MNSFPIISIEELQNCFDRVCNIYVSDKRKILEATERAMVGQISPYRITADTFENQITVIRNKIRRTADRLGQNLLIKIIEELYDYLLANGVIGVSQDNFLDNAFFNLSTDNKIRYRPNAEWEWEWRISVQEYDLEIKIGLRNKNYHINEIVPDHVLQYIQQSIIAFNNNRNAASLALISIALEGTLRDALHHLGYTYTYGAPTQDVYDISDMNIFPDPNGFRVSFPNAMPNNYSRYLTNPTDPTHHTCRIKRFQKGADFFLEIRSVSNIIDYWSSDNVVTPAIMNISGLGAAINIARNHANFLTDLDLPSDSDNVIQTVRNNLIHLSNNALLENVSTSSGTITLGDFIKDKNKVSDTILSITEAINSIYIRLSTNTL</sequence>
<comment type="caution">
    <text evidence="1">The sequence shown here is derived from an EMBL/GenBank/DDBJ whole genome shotgun (WGS) entry which is preliminary data.</text>
</comment>
<dbReference type="Proteomes" id="UP000184216">
    <property type="component" value="Unassembled WGS sequence"/>
</dbReference>
<keyword evidence="3" id="KW-1185">Reference proteome</keyword>
<evidence type="ECO:0000313" key="4">
    <source>
        <dbReference type="Proteomes" id="UP000198431"/>
    </source>
</evidence>
<evidence type="ECO:0000313" key="1">
    <source>
        <dbReference type="EMBL" id="OXB04969.1"/>
    </source>
</evidence>
<dbReference type="EMBL" id="MUHB01000008">
    <property type="protein sequence ID" value="OXB04969.1"/>
    <property type="molecule type" value="Genomic_DNA"/>
</dbReference>
<evidence type="ECO:0008006" key="5">
    <source>
        <dbReference type="Google" id="ProtNLM"/>
    </source>
</evidence>
<protein>
    <recommendedName>
        <fullName evidence="5">Phage protein</fullName>
    </recommendedName>
</protein>
<name>A0AB36P1L8_9FLAO</name>
<dbReference type="RefSeq" id="WP_073393266.1">
    <property type="nucleotide sequence ID" value="NZ_FRBX01000001.1"/>
</dbReference>
<accession>A0AB36P1L8</accession>
<dbReference type="AlphaFoldDB" id="A0AB36P1L8"/>